<evidence type="ECO:0000313" key="1">
    <source>
        <dbReference type="EMBL" id="KAJ9583583.1"/>
    </source>
</evidence>
<reference evidence="1" key="2">
    <citation type="submission" date="2023-05" db="EMBL/GenBank/DDBJ databases">
        <authorList>
            <person name="Fouks B."/>
        </authorList>
    </citation>
    <scope>NUCLEOTIDE SEQUENCE</scope>
    <source>
        <strain evidence="1">Stay&amp;Tobe</strain>
        <tissue evidence="1">Testes</tissue>
    </source>
</reference>
<keyword evidence="2" id="KW-1185">Reference proteome</keyword>
<feature type="non-terminal residue" evidence="1">
    <location>
        <position position="1"/>
    </location>
</feature>
<comment type="caution">
    <text evidence="1">The sequence shown here is derived from an EMBL/GenBank/DDBJ whole genome shotgun (WGS) entry which is preliminary data.</text>
</comment>
<name>A0AAD7ZPM0_DIPPU</name>
<protein>
    <submittedName>
        <fullName evidence="1">Uncharacterized protein</fullName>
    </submittedName>
</protein>
<evidence type="ECO:0000313" key="2">
    <source>
        <dbReference type="Proteomes" id="UP001233999"/>
    </source>
</evidence>
<proteinExistence type="predicted"/>
<reference evidence="1" key="1">
    <citation type="journal article" date="2023" name="IScience">
        <title>Live-bearing cockroach genome reveals convergent evolutionary mechanisms linked to viviparity in insects and beyond.</title>
        <authorList>
            <person name="Fouks B."/>
            <person name="Harrison M.C."/>
            <person name="Mikhailova A.A."/>
            <person name="Marchal E."/>
            <person name="English S."/>
            <person name="Carruthers M."/>
            <person name="Jennings E.C."/>
            <person name="Chiamaka E.L."/>
            <person name="Frigard R.A."/>
            <person name="Pippel M."/>
            <person name="Attardo G.M."/>
            <person name="Benoit J.B."/>
            <person name="Bornberg-Bauer E."/>
            <person name="Tobe S.S."/>
        </authorList>
    </citation>
    <scope>NUCLEOTIDE SEQUENCE</scope>
    <source>
        <strain evidence="1">Stay&amp;Tobe</strain>
    </source>
</reference>
<dbReference type="Proteomes" id="UP001233999">
    <property type="component" value="Unassembled WGS sequence"/>
</dbReference>
<feature type="non-terminal residue" evidence="1">
    <location>
        <position position="50"/>
    </location>
</feature>
<sequence length="50" mass="6069">DLGFKPKQHIWLRFFINYYNNCWVGISLPLFQSIVLDIRRNKHLVGPTYF</sequence>
<dbReference type="AlphaFoldDB" id="A0AAD7ZPM0"/>
<accession>A0AAD7ZPM0</accession>
<gene>
    <name evidence="1" type="ORF">L9F63_022079</name>
</gene>
<organism evidence="1 2">
    <name type="scientific">Diploptera punctata</name>
    <name type="common">Pacific beetle cockroach</name>
    <dbReference type="NCBI Taxonomy" id="6984"/>
    <lineage>
        <taxon>Eukaryota</taxon>
        <taxon>Metazoa</taxon>
        <taxon>Ecdysozoa</taxon>
        <taxon>Arthropoda</taxon>
        <taxon>Hexapoda</taxon>
        <taxon>Insecta</taxon>
        <taxon>Pterygota</taxon>
        <taxon>Neoptera</taxon>
        <taxon>Polyneoptera</taxon>
        <taxon>Dictyoptera</taxon>
        <taxon>Blattodea</taxon>
        <taxon>Blaberoidea</taxon>
        <taxon>Blaberidae</taxon>
        <taxon>Diplopterinae</taxon>
        <taxon>Diploptera</taxon>
    </lineage>
</organism>
<dbReference type="EMBL" id="JASPKZ010007565">
    <property type="protein sequence ID" value="KAJ9583583.1"/>
    <property type="molecule type" value="Genomic_DNA"/>
</dbReference>